<accession>A0A1B0A792</accession>
<protein>
    <submittedName>
        <fullName evidence="1">Uncharacterized protein</fullName>
    </submittedName>
</protein>
<name>A0A1B0A792_GLOPL</name>
<evidence type="ECO:0000313" key="2">
    <source>
        <dbReference type="Proteomes" id="UP000092445"/>
    </source>
</evidence>
<dbReference type="EnsemblMetazoa" id="GPAI036453-RA">
    <property type="protein sequence ID" value="GPAI036453-PA"/>
    <property type="gene ID" value="GPAI036453"/>
</dbReference>
<dbReference type="Proteomes" id="UP000092445">
    <property type="component" value="Unassembled WGS sequence"/>
</dbReference>
<sequence length="188" mass="21428">MKSGVNRLKELHSANQVDIEIFIAFNVSSSVTLHFTSETIQYNRHNLCIYSSSSFNRSSTICTKRSYISRNICSSRSRCATRALHLLPSFSSCFQRNSSSDLMVWSKASLASVSNKMETQLLVPTGSEYYKIANPLRSLEVLKLGGSKHYKILLKSRHEILQTFKSLYIEVEFGTIRVIRNQFTDKIL</sequence>
<evidence type="ECO:0000313" key="1">
    <source>
        <dbReference type="EnsemblMetazoa" id="GPAI036453-PA"/>
    </source>
</evidence>
<reference evidence="1" key="2">
    <citation type="submission" date="2020-05" db="UniProtKB">
        <authorList>
            <consortium name="EnsemblMetazoa"/>
        </authorList>
    </citation>
    <scope>IDENTIFICATION</scope>
    <source>
        <strain evidence="1">IAEA</strain>
    </source>
</reference>
<proteinExistence type="predicted"/>
<organism evidence="1 2">
    <name type="scientific">Glossina pallidipes</name>
    <name type="common">Tsetse fly</name>
    <dbReference type="NCBI Taxonomy" id="7398"/>
    <lineage>
        <taxon>Eukaryota</taxon>
        <taxon>Metazoa</taxon>
        <taxon>Ecdysozoa</taxon>
        <taxon>Arthropoda</taxon>
        <taxon>Hexapoda</taxon>
        <taxon>Insecta</taxon>
        <taxon>Pterygota</taxon>
        <taxon>Neoptera</taxon>
        <taxon>Endopterygota</taxon>
        <taxon>Diptera</taxon>
        <taxon>Brachycera</taxon>
        <taxon>Muscomorpha</taxon>
        <taxon>Hippoboscoidea</taxon>
        <taxon>Glossinidae</taxon>
        <taxon>Glossina</taxon>
    </lineage>
</organism>
<dbReference type="VEuPathDB" id="VectorBase:GPAI036453"/>
<dbReference type="AlphaFoldDB" id="A0A1B0A792"/>
<keyword evidence="2" id="KW-1185">Reference proteome</keyword>
<reference evidence="2" key="1">
    <citation type="submission" date="2014-03" db="EMBL/GenBank/DDBJ databases">
        <authorList>
            <person name="Aksoy S."/>
            <person name="Warren W."/>
            <person name="Wilson R.K."/>
        </authorList>
    </citation>
    <scope>NUCLEOTIDE SEQUENCE [LARGE SCALE GENOMIC DNA]</scope>
    <source>
        <strain evidence="2">IAEA</strain>
    </source>
</reference>